<reference evidence="1" key="1">
    <citation type="journal article" date="2020" name="Stud. Mycol.">
        <title>101 Dothideomycetes genomes: a test case for predicting lifestyles and emergence of pathogens.</title>
        <authorList>
            <person name="Haridas S."/>
            <person name="Albert R."/>
            <person name="Binder M."/>
            <person name="Bloem J."/>
            <person name="Labutti K."/>
            <person name="Salamov A."/>
            <person name="Andreopoulos B."/>
            <person name="Baker S."/>
            <person name="Barry K."/>
            <person name="Bills G."/>
            <person name="Bluhm B."/>
            <person name="Cannon C."/>
            <person name="Castanera R."/>
            <person name="Culley D."/>
            <person name="Daum C."/>
            <person name="Ezra D."/>
            <person name="Gonzalez J."/>
            <person name="Henrissat B."/>
            <person name="Kuo A."/>
            <person name="Liang C."/>
            <person name="Lipzen A."/>
            <person name="Lutzoni F."/>
            <person name="Magnuson J."/>
            <person name="Mondo S."/>
            <person name="Nolan M."/>
            <person name="Ohm R."/>
            <person name="Pangilinan J."/>
            <person name="Park H.-J."/>
            <person name="Ramirez L."/>
            <person name="Alfaro M."/>
            <person name="Sun H."/>
            <person name="Tritt A."/>
            <person name="Yoshinaga Y."/>
            <person name="Zwiers L.-H."/>
            <person name="Turgeon B."/>
            <person name="Goodwin S."/>
            <person name="Spatafora J."/>
            <person name="Crous P."/>
            <person name="Grigoriev I."/>
        </authorList>
    </citation>
    <scope>NUCLEOTIDE SEQUENCE</scope>
    <source>
        <strain evidence="1">CBS 161.51</strain>
    </source>
</reference>
<name>A0A6A5SQT9_9PLEO</name>
<gene>
    <name evidence="1" type="ORF">EJ02DRAFT_151884</name>
</gene>
<proteinExistence type="predicted"/>
<sequence length="269" mass="30530">MTGNHSVFSLPYSEIRNFNGNLKVVSNDWYKYTASGLISRTLMTVNTTYNPRQTLGFSNLETMMMIFTVLRVSDDWLESKMPWELSQVAATECAVYFCANAYQTKSQNSVPEEDVVGSWAIRDPSSHAINHVDDRDSQKPSQDAWNAAEGSKLYDPVIDFPRYDLRLVIPTEQSKAFPSTMVREFNVSHTLIRSTIQYLDEITHRDDIVTQMEYDYASPVAYPDINSPAFIDALWNSTNLTATFENVAKSLAKQIRNTSPHQQEGVVLT</sequence>
<dbReference type="EMBL" id="ML976029">
    <property type="protein sequence ID" value="KAF1943005.1"/>
    <property type="molecule type" value="Genomic_DNA"/>
</dbReference>
<dbReference type="AlphaFoldDB" id="A0A6A5SQT9"/>
<dbReference type="OrthoDB" id="3692921at2759"/>
<dbReference type="PANTHER" id="PTHR35394">
    <property type="entry name" value="DUF3176 DOMAIN-CONTAINING PROTEIN"/>
    <property type="match status" value="1"/>
</dbReference>
<organism evidence="1 2">
    <name type="scientific">Clathrospora elynae</name>
    <dbReference type="NCBI Taxonomy" id="706981"/>
    <lineage>
        <taxon>Eukaryota</taxon>
        <taxon>Fungi</taxon>
        <taxon>Dikarya</taxon>
        <taxon>Ascomycota</taxon>
        <taxon>Pezizomycotina</taxon>
        <taxon>Dothideomycetes</taxon>
        <taxon>Pleosporomycetidae</taxon>
        <taxon>Pleosporales</taxon>
        <taxon>Diademaceae</taxon>
        <taxon>Clathrospora</taxon>
    </lineage>
</organism>
<evidence type="ECO:0000313" key="1">
    <source>
        <dbReference type="EMBL" id="KAF1943005.1"/>
    </source>
</evidence>
<protein>
    <submittedName>
        <fullName evidence="1">Uncharacterized protein</fullName>
    </submittedName>
</protein>
<dbReference type="Proteomes" id="UP000800038">
    <property type="component" value="Unassembled WGS sequence"/>
</dbReference>
<accession>A0A6A5SQT9</accession>
<evidence type="ECO:0000313" key="2">
    <source>
        <dbReference type="Proteomes" id="UP000800038"/>
    </source>
</evidence>
<dbReference type="PANTHER" id="PTHR35394:SF5">
    <property type="entry name" value="DUF3176 DOMAIN-CONTAINING PROTEIN"/>
    <property type="match status" value="1"/>
</dbReference>
<keyword evidence="2" id="KW-1185">Reference proteome</keyword>